<dbReference type="GO" id="GO:0000812">
    <property type="term" value="C:Swr1 complex"/>
    <property type="evidence" value="ECO:0007669"/>
    <property type="project" value="TreeGrafter"/>
</dbReference>
<dbReference type="STRING" id="61395.A0A1Y1WMQ4"/>
<reference evidence="5 6" key="1">
    <citation type="submission" date="2016-07" db="EMBL/GenBank/DDBJ databases">
        <title>Pervasive Adenine N6-methylation of Active Genes in Fungi.</title>
        <authorList>
            <consortium name="DOE Joint Genome Institute"/>
            <person name="Mondo S.J."/>
            <person name="Dannebaum R.O."/>
            <person name="Kuo R.C."/>
            <person name="Labutti K."/>
            <person name="Haridas S."/>
            <person name="Kuo A."/>
            <person name="Salamov A."/>
            <person name="Ahrendt S.R."/>
            <person name="Lipzen A."/>
            <person name="Sullivan W."/>
            <person name="Andreopoulos W.B."/>
            <person name="Clum A."/>
            <person name="Lindquist E."/>
            <person name="Daum C."/>
            <person name="Ramamoorthy G.K."/>
            <person name="Gryganskyi A."/>
            <person name="Culley D."/>
            <person name="Magnuson J.K."/>
            <person name="James T.Y."/>
            <person name="O'Malley M.A."/>
            <person name="Stajich J.E."/>
            <person name="Spatafora J.W."/>
            <person name="Visel A."/>
            <person name="Grigoriev I.V."/>
        </authorList>
    </citation>
    <scope>NUCLEOTIDE SEQUENCE [LARGE SCALE GENOMIC DNA]</scope>
    <source>
        <strain evidence="5 6">ATCC 12442</strain>
    </source>
</reference>
<dbReference type="PROSITE" id="PS51279">
    <property type="entry name" value="BCNT_C"/>
    <property type="match status" value="1"/>
</dbReference>
<dbReference type="AlphaFoldDB" id="A0A1Y1WMQ4"/>
<dbReference type="EMBL" id="MCFD01000001">
    <property type="protein sequence ID" value="ORX74821.1"/>
    <property type="molecule type" value="Genomic_DNA"/>
</dbReference>
<evidence type="ECO:0000256" key="1">
    <source>
        <dbReference type="ARBA" id="ARBA00010465"/>
    </source>
</evidence>
<feature type="compositionally biased region" description="Basic and acidic residues" evidence="3">
    <location>
        <begin position="1"/>
        <end position="13"/>
    </location>
</feature>
<dbReference type="PANTHER" id="PTHR48407:SF1">
    <property type="entry name" value="CRANIOFACIAL DEVELOPMENT PROTEIN 1"/>
    <property type="match status" value="1"/>
</dbReference>
<dbReference type="PANTHER" id="PTHR48407">
    <property type="entry name" value="CRANIOFACIAL DEVELOPMENT PROTEIN 1"/>
    <property type="match status" value="1"/>
</dbReference>
<dbReference type="OrthoDB" id="445677at2759"/>
<sequence>MSLAQEKKRKIDSIWEEMNAPSERPAKAARPEAPRPESAAPQAENSRPQDDGKEVRRAAPRRRASRFSKIAEMVEQRRAKKENTLDKARREWSGFVAEQGIREDLDQANKDGFVERQEFLSRVNERTYERSRQK</sequence>
<evidence type="ECO:0000313" key="5">
    <source>
        <dbReference type="EMBL" id="ORX74821.1"/>
    </source>
</evidence>
<evidence type="ECO:0000256" key="2">
    <source>
        <dbReference type="ARBA" id="ARBA00019138"/>
    </source>
</evidence>
<dbReference type="GeneID" id="63802967"/>
<accession>A0A1Y1WMQ4</accession>
<dbReference type="InterPro" id="IPR011421">
    <property type="entry name" value="BCNT-C"/>
</dbReference>
<keyword evidence="6" id="KW-1185">Reference proteome</keyword>
<protein>
    <recommendedName>
        <fullName evidence="2">SWR1-complex protein 5</fullName>
    </recommendedName>
</protein>
<dbReference type="Pfam" id="PF07572">
    <property type="entry name" value="BCNT"/>
    <property type="match status" value="1"/>
</dbReference>
<dbReference type="InterPro" id="IPR027124">
    <property type="entry name" value="Swc5/CFDP1/2"/>
</dbReference>
<dbReference type="Proteomes" id="UP000193922">
    <property type="component" value="Unassembled WGS sequence"/>
</dbReference>
<dbReference type="RefSeq" id="XP_040748032.1">
    <property type="nucleotide sequence ID" value="XM_040886319.1"/>
</dbReference>
<feature type="region of interest" description="Disordered" evidence="3">
    <location>
        <begin position="1"/>
        <end position="68"/>
    </location>
</feature>
<feature type="compositionally biased region" description="Basic and acidic residues" evidence="3">
    <location>
        <begin position="47"/>
        <end position="57"/>
    </location>
</feature>
<comment type="similarity">
    <text evidence="1">Belongs to the SWC5 family.</text>
</comment>
<feature type="domain" description="BCNT-C" evidence="4">
    <location>
        <begin position="64"/>
        <end position="134"/>
    </location>
</feature>
<evidence type="ECO:0000313" key="6">
    <source>
        <dbReference type="Proteomes" id="UP000193922"/>
    </source>
</evidence>
<evidence type="ECO:0000256" key="3">
    <source>
        <dbReference type="SAM" id="MobiDB-lite"/>
    </source>
</evidence>
<evidence type="ECO:0000259" key="4">
    <source>
        <dbReference type="PROSITE" id="PS51279"/>
    </source>
</evidence>
<proteinExistence type="inferred from homology"/>
<organism evidence="5 6">
    <name type="scientific">Linderina pennispora</name>
    <dbReference type="NCBI Taxonomy" id="61395"/>
    <lineage>
        <taxon>Eukaryota</taxon>
        <taxon>Fungi</taxon>
        <taxon>Fungi incertae sedis</taxon>
        <taxon>Zoopagomycota</taxon>
        <taxon>Kickxellomycotina</taxon>
        <taxon>Kickxellomycetes</taxon>
        <taxon>Kickxellales</taxon>
        <taxon>Kickxellaceae</taxon>
        <taxon>Linderina</taxon>
    </lineage>
</organism>
<name>A0A1Y1WMQ4_9FUNG</name>
<gene>
    <name evidence="5" type="ORF">DL89DRAFT_264611</name>
</gene>
<comment type="caution">
    <text evidence="5">The sequence shown here is derived from an EMBL/GenBank/DDBJ whole genome shotgun (WGS) entry which is preliminary data.</text>
</comment>
<feature type="compositionally biased region" description="Basic and acidic residues" evidence="3">
    <location>
        <begin position="24"/>
        <end position="35"/>
    </location>
</feature>